<gene>
    <name evidence="2" type="ORF">TWF481_002672</name>
</gene>
<evidence type="ECO:0000313" key="2">
    <source>
        <dbReference type="EMBL" id="KAK6495624.1"/>
    </source>
</evidence>
<protein>
    <submittedName>
        <fullName evidence="2">Uncharacterized protein</fullName>
    </submittedName>
</protein>
<dbReference type="EMBL" id="JAVHJL010000012">
    <property type="protein sequence ID" value="KAK6495624.1"/>
    <property type="molecule type" value="Genomic_DNA"/>
</dbReference>
<feature type="compositionally biased region" description="Low complexity" evidence="1">
    <location>
        <begin position="160"/>
        <end position="189"/>
    </location>
</feature>
<sequence length="245" mass="25678">MNHWVVSDEEEEEEKKKEEEGEDEEKKEEEGGGGKDDDDDDDLAPVGAIRAAFAAAPLPRLGLPARRLPGKPGRMQAPTPAPRSLMLPPAAPIMKRAPPAPQTTGISPPSSSLLSGPRKGKELSSKPSEASMSSSPPLVSFEGPKRSLPAPPAGVTSSRAPHAAPVVAAAATDAGATTDADDLAPAAAPTPAGPFKLGVMWDEEQFPNGKPCRLPPSPVGPHTGRLQLRLRMGEEELDLLPTVRR</sequence>
<reference evidence="2 3" key="1">
    <citation type="submission" date="2023-08" db="EMBL/GenBank/DDBJ databases">
        <authorList>
            <person name="Palmer J.M."/>
        </authorList>
    </citation>
    <scope>NUCLEOTIDE SEQUENCE [LARGE SCALE GENOMIC DNA]</scope>
    <source>
        <strain evidence="2 3">TWF481</strain>
    </source>
</reference>
<proteinExistence type="predicted"/>
<dbReference type="Proteomes" id="UP001370758">
    <property type="component" value="Unassembled WGS sequence"/>
</dbReference>
<name>A0AAV9VR09_9PEZI</name>
<organism evidence="2 3">
    <name type="scientific">Arthrobotrys musiformis</name>
    <dbReference type="NCBI Taxonomy" id="47236"/>
    <lineage>
        <taxon>Eukaryota</taxon>
        <taxon>Fungi</taxon>
        <taxon>Dikarya</taxon>
        <taxon>Ascomycota</taxon>
        <taxon>Pezizomycotina</taxon>
        <taxon>Orbiliomycetes</taxon>
        <taxon>Orbiliales</taxon>
        <taxon>Orbiliaceae</taxon>
        <taxon>Arthrobotrys</taxon>
    </lineage>
</organism>
<dbReference type="AlphaFoldDB" id="A0AAV9VR09"/>
<accession>A0AAV9VR09</accession>
<evidence type="ECO:0000256" key="1">
    <source>
        <dbReference type="SAM" id="MobiDB-lite"/>
    </source>
</evidence>
<feature type="compositionally biased region" description="Low complexity" evidence="1">
    <location>
        <begin position="44"/>
        <end position="74"/>
    </location>
</feature>
<keyword evidence="3" id="KW-1185">Reference proteome</keyword>
<comment type="caution">
    <text evidence="2">The sequence shown here is derived from an EMBL/GenBank/DDBJ whole genome shotgun (WGS) entry which is preliminary data.</text>
</comment>
<feature type="region of interest" description="Disordered" evidence="1">
    <location>
        <begin position="1"/>
        <end position="189"/>
    </location>
</feature>
<feature type="compositionally biased region" description="Low complexity" evidence="1">
    <location>
        <begin position="125"/>
        <end position="140"/>
    </location>
</feature>
<evidence type="ECO:0000313" key="3">
    <source>
        <dbReference type="Proteomes" id="UP001370758"/>
    </source>
</evidence>